<feature type="signal peptide" evidence="2">
    <location>
        <begin position="1"/>
        <end position="27"/>
    </location>
</feature>
<evidence type="ECO:0000313" key="3">
    <source>
        <dbReference type="EMBL" id="HEA15823.1"/>
    </source>
</evidence>
<dbReference type="Gene3D" id="1.20.5.80">
    <property type="match status" value="1"/>
</dbReference>
<dbReference type="EMBL" id="DRGM01000054">
    <property type="protein sequence ID" value="HEA15823.1"/>
    <property type="molecule type" value="Genomic_DNA"/>
</dbReference>
<dbReference type="InterPro" id="IPR023390">
    <property type="entry name" value="Phage_M13_G8P_capsid_dom_sf"/>
</dbReference>
<reference evidence="3" key="1">
    <citation type="journal article" date="2020" name="mSystems">
        <title>Genome- and Community-Level Interaction Insights into Carbon Utilization and Element Cycling Functions of Hydrothermarchaeota in Hydrothermal Sediment.</title>
        <authorList>
            <person name="Zhou Z."/>
            <person name="Liu Y."/>
            <person name="Xu W."/>
            <person name="Pan J."/>
            <person name="Luo Z.H."/>
            <person name="Li M."/>
        </authorList>
    </citation>
    <scope>NUCLEOTIDE SEQUENCE [LARGE SCALE GENOMIC DNA]</scope>
    <source>
        <strain evidence="3">HyVt-346</strain>
    </source>
</reference>
<feature type="chain" id="PRO_5030723154" evidence="2">
    <location>
        <begin position="28"/>
        <end position="78"/>
    </location>
</feature>
<dbReference type="SUPFAM" id="SSF57987">
    <property type="entry name" value="Inovirus (filamentous phage) major coat protein"/>
    <property type="match status" value="1"/>
</dbReference>
<gene>
    <name evidence="3" type="ORF">ENH88_05105</name>
</gene>
<evidence type="ECO:0000256" key="1">
    <source>
        <dbReference type="SAM" id="Phobius"/>
    </source>
</evidence>
<organism evidence="3">
    <name type="scientific">Pseudoalteromonas prydzensis</name>
    <dbReference type="NCBI Taxonomy" id="182141"/>
    <lineage>
        <taxon>Bacteria</taxon>
        <taxon>Pseudomonadati</taxon>
        <taxon>Pseudomonadota</taxon>
        <taxon>Gammaproteobacteria</taxon>
        <taxon>Alteromonadales</taxon>
        <taxon>Pseudoalteromonadaceae</taxon>
        <taxon>Pseudoalteromonas</taxon>
    </lineage>
</organism>
<dbReference type="RefSeq" id="WP_257325503.1">
    <property type="nucleotide sequence ID" value="NZ_DRGM01000054.1"/>
</dbReference>
<name>A0A7V1CWU9_9GAMM</name>
<comment type="caution">
    <text evidence="3">The sequence shown here is derived from an EMBL/GenBank/DDBJ whole genome shotgun (WGS) entry which is preliminary data.</text>
</comment>
<proteinExistence type="predicted"/>
<keyword evidence="1" id="KW-0472">Membrane</keyword>
<keyword evidence="1" id="KW-1133">Transmembrane helix</keyword>
<evidence type="ECO:0000256" key="2">
    <source>
        <dbReference type="SAM" id="SignalP"/>
    </source>
</evidence>
<keyword evidence="2" id="KW-0732">Signal</keyword>
<dbReference type="Pfam" id="PF19199">
    <property type="entry name" value="Phage_coatGP8"/>
    <property type="match status" value="1"/>
</dbReference>
<dbReference type="InterPro" id="IPR008020">
    <property type="entry name" value="G8P"/>
</dbReference>
<accession>A0A7V1CWU9</accession>
<dbReference type="Proteomes" id="UP000886188">
    <property type="component" value="Unassembled WGS sequence"/>
</dbReference>
<protein>
    <submittedName>
        <fullName evidence="3">Uncharacterized protein</fullName>
    </submittedName>
</protein>
<dbReference type="AlphaFoldDB" id="A0A7V1CWU9"/>
<dbReference type="PIRSF" id="PIRSF004117">
    <property type="entry name" value="Phage_coat_B"/>
    <property type="match status" value="1"/>
</dbReference>
<feature type="transmembrane region" description="Helical" evidence="1">
    <location>
        <begin position="51"/>
        <end position="70"/>
    </location>
</feature>
<keyword evidence="1" id="KW-0812">Transmembrane</keyword>
<sequence length="78" mass="8409">MKKHILKNKLVKAGIVSSLLVSSSAFAESALPAGITTAFTNFLTQITELETLAWTVVPVIVGAFILIKLFKRFSKSAT</sequence>